<reference evidence="2 3" key="1">
    <citation type="submission" date="2015-08" db="EMBL/GenBank/DDBJ databases">
        <title>Next Generation Sequencing and Analysis of the Genome of Puccinia sorghi L Schw, the Causal Agent of Maize Common Rust.</title>
        <authorList>
            <person name="Rochi L."/>
            <person name="Burguener G."/>
            <person name="Darino M."/>
            <person name="Turjanski A."/>
            <person name="Kreff E."/>
            <person name="Dieguez M.J."/>
            <person name="Sacco F."/>
        </authorList>
    </citation>
    <scope>NUCLEOTIDE SEQUENCE [LARGE SCALE GENOMIC DNA]</scope>
    <source>
        <strain evidence="2 3">RO10H11247</strain>
    </source>
</reference>
<evidence type="ECO:0000313" key="2">
    <source>
        <dbReference type="EMBL" id="KNZ58186.1"/>
    </source>
</evidence>
<accession>A0A0L6VBL8</accession>
<keyword evidence="3" id="KW-1185">Reference proteome</keyword>
<feature type="region of interest" description="Disordered" evidence="1">
    <location>
        <begin position="557"/>
        <end position="584"/>
    </location>
</feature>
<evidence type="ECO:0000256" key="1">
    <source>
        <dbReference type="SAM" id="MobiDB-lite"/>
    </source>
</evidence>
<dbReference type="AlphaFoldDB" id="A0A0L6VBL8"/>
<protein>
    <submittedName>
        <fullName evidence="2">Uncharacterized protein</fullName>
    </submittedName>
</protein>
<dbReference type="EMBL" id="LAVV01006814">
    <property type="protein sequence ID" value="KNZ58186.1"/>
    <property type="molecule type" value="Genomic_DNA"/>
</dbReference>
<name>A0A0L6VBL8_9BASI</name>
<sequence>MCHMRVGCVPQVLVHMPTGLEHWPTHLEGSKKWPDQVSRRRIQKPQISKPQQYSHFNDNVHLNQSQASQGLTEKSSNIFHQQLSSQSRCLHNILQRPPTSKICRSPTSKFLPVRSNNQAINTASIPKSILLPVMLRLAAAHLPCHGRIPHLTGAQNSRTRTQVLRREETKDGKKGKGVTYLDGREGSLPSRNERVYMRVWCFSGVSHFLLLLCPPKIVPCYSACVWCFSPPMPDLIKELPQFIEPHVQLKIYQEIQKRREFYKGDPAIDNLEEVENSLIAEAFCCFTDEKPNSFSSPPAFEEQIVLLTSPEANKRLFEDFIMFDSLLSKYMVLCFPRRADDWQAADLDFKFWPLVGAGAGAGWRRLLCHFPGSSPSAVVLTHNGDTHFTETMATQPRAVRLIHGWCDLVGSCGAHGLGVTTSEPVDPSSPRPTRHSHDGYNFKNEKQSSSWLFVSQSHAGQAVIGLSLACTRLSAGARGLNYACGAALVSGIVAARCSSRSLSFVHTVVTHKEIFKYFYTKPVSEATPSTTTLLHHSPDALQDQHKGNTEICENDWKQLKTTSDRSNPDTAVAGGARKTDPPSQRTSFFHQLLTGHVSCSMFKNSLGLRQRMKVTPGQVNLHLNELFQKSIRNQRTHPHPHLLDLSTKIHPTPSSHLNSSRSLILLSCLNDKPSSTPPRIPLSMINLFKHSNSSNYSNITS</sequence>
<dbReference type="VEuPathDB" id="FungiDB:VP01_197g1"/>
<evidence type="ECO:0000313" key="3">
    <source>
        <dbReference type="Proteomes" id="UP000037035"/>
    </source>
</evidence>
<organism evidence="2 3">
    <name type="scientific">Puccinia sorghi</name>
    <dbReference type="NCBI Taxonomy" id="27349"/>
    <lineage>
        <taxon>Eukaryota</taxon>
        <taxon>Fungi</taxon>
        <taxon>Dikarya</taxon>
        <taxon>Basidiomycota</taxon>
        <taxon>Pucciniomycotina</taxon>
        <taxon>Pucciniomycetes</taxon>
        <taxon>Pucciniales</taxon>
        <taxon>Pucciniaceae</taxon>
        <taxon>Puccinia</taxon>
    </lineage>
</organism>
<comment type="caution">
    <text evidence="2">The sequence shown here is derived from an EMBL/GenBank/DDBJ whole genome shotgun (WGS) entry which is preliminary data.</text>
</comment>
<feature type="compositionally biased region" description="Basic and acidic residues" evidence="1">
    <location>
        <begin position="557"/>
        <end position="567"/>
    </location>
</feature>
<proteinExistence type="predicted"/>
<dbReference type="Proteomes" id="UP000037035">
    <property type="component" value="Unassembled WGS sequence"/>
</dbReference>
<gene>
    <name evidence="2" type="ORF">VP01_197g1</name>
</gene>